<dbReference type="KEGG" id="sbr:SY1_10840"/>
<dbReference type="PANTHER" id="PTHR43185:SF1">
    <property type="entry name" value="FE(2+) TRANSPORTER FEOB"/>
    <property type="match status" value="1"/>
</dbReference>
<dbReference type="InterPro" id="IPR011642">
    <property type="entry name" value="Gate_dom"/>
</dbReference>
<gene>
    <name evidence="18" type="ORF">SY1_10840</name>
</gene>
<evidence type="ECO:0000256" key="16">
    <source>
        <dbReference type="RuleBase" id="RU362098"/>
    </source>
</evidence>
<dbReference type="AlphaFoldDB" id="A0AB94IWX2"/>
<protein>
    <recommendedName>
        <fullName evidence="12 13">Ferrous iron transport protein B</fullName>
    </recommendedName>
</protein>
<proteinExistence type="inferred from homology"/>
<feature type="binding site" evidence="14">
    <location>
        <begin position="16"/>
        <end position="23"/>
    </location>
    <ligand>
        <name>GTP</name>
        <dbReference type="ChEBI" id="CHEBI:37565"/>
        <label>1</label>
    </ligand>
</feature>
<feature type="binding site" evidence="15">
    <location>
        <position position="31"/>
    </location>
    <ligand>
        <name>Mg(2+)</name>
        <dbReference type="ChEBI" id="CHEBI:18420"/>
        <label>2</label>
    </ligand>
</feature>
<feature type="transmembrane region" description="Helical" evidence="16">
    <location>
        <begin position="298"/>
        <end position="320"/>
    </location>
</feature>
<feature type="binding site" evidence="14">
    <location>
        <begin position="62"/>
        <end position="65"/>
    </location>
    <ligand>
        <name>GTP</name>
        <dbReference type="ChEBI" id="CHEBI:37565"/>
        <label>1</label>
    </ligand>
</feature>
<comment type="subcellular location">
    <subcellularLocation>
        <location evidence="16">Cell inner membrane</location>
        <topology evidence="16">Multi-pass membrane protein</topology>
    </subcellularLocation>
    <subcellularLocation>
        <location evidence="1">Cell membrane</location>
        <topology evidence="1">Multi-pass membrane protein</topology>
    </subcellularLocation>
</comment>
<dbReference type="CDD" id="cd01879">
    <property type="entry name" value="FeoB"/>
    <property type="match status" value="1"/>
</dbReference>
<dbReference type="GO" id="GO:0015093">
    <property type="term" value="F:ferrous iron transmembrane transporter activity"/>
    <property type="evidence" value="ECO:0007669"/>
    <property type="project" value="UniProtKB-UniRule"/>
</dbReference>
<keyword evidence="10 14" id="KW-0342">GTP-binding</keyword>
<dbReference type="InterPro" id="IPR050860">
    <property type="entry name" value="FeoB_GTPase"/>
</dbReference>
<evidence type="ECO:0000313" key="19">
    <source>
        <dbReference type="Proteomes" id="UP000008957"/>
    </source>
</evidence>
<feature type="transmembrane region" description="Helical" evidence="16">
    <location>
        <begin position="487"/>
        <end position="509"/>
    </location>
</feature>
<evidence type="ECO:0000256" key="14">
    <source>
        <dbReference type="PIRSR" id="PIRSR603373-1"/>
    </source>
</evidence>
<comment type="similarity">
    <text evidence="16">Belongs to the TRAFAC class TrmE-Era-EngA-EngB-Septin-like GTPase superfamily. FeoB GTPase (TC 9.A.8) family.</text>
</comment>
<feature type="transmembrane region" description="Helical" evidence="16">
    <location>
        <begin position="785"/>
        <end position="806"/>
    </location>
</feature>
<feature type="binding site" evidence="15">
    <location>
        <position position="27"/>
    </location>
    <ligand>
        <name>Mg(2+)</name>
        <dbReference type="ChEBI" id="CHEBI:18420"/>
        <label>2</label>
    </ligand>
</feature>
<dbReference type="InterPro" id="IPR006073">
    <property type="entry name" value="GTP-bd"/>
</dbReference>
<feature type="transmembrane region" description="Helical" evidence="16">
    <location>
        <begin position="410"/>
        <end position="429"/>
    </location>
</feature>
<keyword evidence="3" id="KW-1003">Cell membrane</keyword>
<keyword evidence="6 14" id="KW-0547">Nucleotide-binding</keyword>
<evidence type="ECO:0000256" key="10">
    <source>
        <dbReference type="ARBA" id="ARBA00023134"/>
    </source>
</evidence>
<dbReference type="GO" id="GO:0005886">
    <property type="term" value="C:plasma membrane"/>
    <property type="evidence" value="ECO:0007669"/>
    <property type="project" value="UniProtKB-SubCell"/>
</dbReference>
<dbReference type="Proteomes" id="UP000008957">
    <property type="component" value="Chromosome"/>
</dbReference>
<dbReference type="EMBL" id="FP929056">
    <property type="protein sequence ID" value="CBL28280.1"/>
    <property type="molecule type" value="Genomic_DNA"/>
</dbReference>
<feature type="transmembrane region" description="Helical" evidence="16">
    <location>
        <begin position="540"/>
        <end position="562"/>
    </location>
</feature>
<keyword evidence="2 16" id="KW-0813">Transport</keyword>
<dbReference type="InterPro" id="IPR030389">
    <property type="entry name" value="G_FEOB_dom"/>
</dbReference>
<feature type="transmembrane region" description="Helical" evidence="16">
    <location>
        <begin position="366"/>
        <end position="383"/>
    </location>
</feature>
<accession>A0AB94IWX2</accession>
<evidence type="ECO:0000256" key="1">
    <source>
        <dbReference type="ARBA" id="ARBA00004651"/>
    </source>
</evidence>
<dbReference type="Pfam" id="PF17910">
    <property type="entry name" value="FeoB_Cyto"/>
    <property type="match status" value="1"/>
</dbReference>
<evidence type="ECO:0000256" key="15">
    <source>
        <dbReference type="PIRSR" id="PIRSR603373-2"/>
    </source>
</evidence>
<sequence>MGKMNKMGKKIVALAGQPNCGKSTVFNSLTGARQFVANYPGVTVDKMMGWYRRDGESVEVVDLPGTYSLTSYSPEERVSRGVLLGEPLSAVVNVMDAANLKRSLYLTIQLLEMEIPLVLDLNMMDVAENLGITVDAAGLSKELGVPVIGTAITQGRGREDLLRAIADMSRSSARTSLATAELYPDLKDALRELEALLAGASLGETFPLPWIAVKLMEADPEVAALVREKAEGRAQEVLLKAEALREHFEREKGMSADLYVSGQRSRRAAAIAGRHVVKKDAEKVHISERIDRAVCNKFFGPVFLLVVIYGFYYLSFIQGYNLTHYTWPVLAGFRSLAESVLPQPGLIELPLLREFVLWIVDNLNALFNYIPIFFILFALIAVLEDSGYMPRIAFVLDRILSRFGLHGQSTLPMILGGVVLGGCAVPAVMATKGIPDEKSKLATILTLPMLNCQAKLPLYFLLIGIYFNETVRLPLFGEVNQQNIVIVFIQTISLLFVLPIAKILSMTALKHKETAPFIMEMPPYHIPSLRGVLGRAIERIWLYIRKITTVVAAVAVVLFVLLQFPGLTPERKAHYEAEKDRAVQAFLDRAKDKKLGSGLRSEDDVLRLILYQQGYKELLKSGASAEKKKAYGLKNPDFFEIIQNKKDPEAKALEKELKKLVLFRTNTLTAIRRERIDNSLLGKIGRALEPASRYAGFNWRVNVAVLSTLAAKENSVSTLGALYIKEPGEAGGAGKNTDTLEQRMKQQEGDLTPLHAMALMLFMVLCPPCLPTIMAIRVQTGSTRWMLFAFFMPLLLGLLTAVLVFTGGSALGLSGFQAMWMFYLIPLTLTVLLGLIKTKRTYS</sequence>
<evidence type="ECO:0000256" key="11">
    <source>
        <dbReference type="ARBA" id="ARBA00023136"/>
    </source>
</evidence>
<dbReference type="InterPro" id="IPR041069">
    <property type="entry name" value="FeoB_Cyto"/>
</dbReference>
<dbReference type="PRINTS" id="PR00326">
    <property type="entry name" value="GTP1OBG"/>
</dbReference>
<evidence type="ECO:0000256" key="13">
    <source>
        <dbReference type="NCBIfam" id="TIGR00437"/>
    </source>
</evidence>
<keyword evidence="8 16" id="KW-0408">Iron</keyword>
<dbReference type="GO" id="GO:0046872">
    <property type="term" value="F:metal ion binding"/>
    <property type="evidence" value="ECO:0007669"/>
    <property type="project" value="UniProtKB-KW"/>
</dbReference>
<keyword evidence="15" id="KW-0460">Magnesium</keyword>
<feature type="transmembrane region" description="Helical" evidence="16">
    <location>
        <begin position="754"/>
        <end position="773"/>
    </location>
</feature>
<dbReference type="Gene3D" id="1.10.287.1770">
    <property type="match status" value="1"/>
</dbReference>
<dbReference type="NCBIfam" id="TIGR00231">
    <property type="entry name" value="small_GTP"/>
    <property type="match status" value="1"/>
</dbReference>
<feature type="binding site" evidence="15">
    <location>
        <position position="30"/>
    </location>
    <ligand>
        <name>Mg(2+)</name>
        <dbReference type="ChEBI" id="CHEBI:18420"/>
        <label>2</label>
    </ligand>
</feature>
<dbReference type="InterPro" id="IPR005225">
    <property type="entry name" value="Small_GTP-bd"/>
</dbReference>
<keyword evidence="5 16" id="KW-0812">Transmembrane</keyword>
<feature type="transmembrane region" description="Helical" evidence="16">
    <location>
        <begin position="818"/>
        <end position="836"/>
    </location>
</feature>
<feature type="binding site" evidence="14">
    <location>
        <begin position="41"/>
        <end position="45"/>
    </location>
    <ligand>
        <name>GTP</name>
        <dbReference type="ChEBI" id="CHEBI:37565"/>
        <label>1</label>
    </ligand>
</feature>
<dbReference type="Gene3D" id="3.40.50.300">
    <property type="entry name" value="P-loop containing nucleotide triphosphate hydrolases"/>
    <property type="match status" value="1"/>
</dbReference>
<evidence type="ECO:0000256" key="5">
    <source>
        <dbReference type="ARBA" id="ARBA00022692"/>
    </source>
</evidence>
<evidence type="ECO:0000256" key="4">
    <source>
        <dbReference type="ARBA" id="ARBA00022496"/>
    </source>
</evidence>
<dbReference type="GO" id="GO:0005525">
    <property type="term" value="F:GTP binding"/>
    <property type="evidence" value="ECO:0007669"/>
    <property type="project" value="UniProtKB-KW"/>
</dbReference>
<keyword evidence="11 16" id="KW-0472">Membrane</keyword>
<keyword evidence="4 16" id="KW-0410">Iron transport</keyword>
<evidence type="ECO:0000259" key="17">
    <source>
        <dbReference type="PROSITE" id="PS51711"/>
    </source>
</evidence>
<keyword evidence="9" id="KW-0406">Ion transport</keyword>
<dbReference type="PROSITE" id="PS51711">
    <property type="entry name" value="G_FEOB"/>
    <property type="match status" value="1"/>
</dbReference>
<dbReference type="Pfam" id="PF02421">
    <property type="entry name" value="FeoB_N"/>
    <property type="match status" value="1"/>
</dbReference>
<evidence type="ECO:0000256" key="7">
    <source>
        <dbReference type="ARBA" id="ARBA00022989"/>
    </source>
</evidence>
<comment type="function">
    <text evidence="16">Probable transporter of a GTP-driven Fe(2+) uptake system.</text>
</comment>
<keyword evidence="15" id="KW-0479">Metal-binding</keyword>
<dbReference type="Pfam" id="PF07670">
    <property type="entry name" value="Gate"/>
    <property type="match status" value="2"/>
</dbReference>
<dbReference type="InterPro" id="IPR011640">
    <property type="entry name" value="Fe2_transport_prot_B_C"/>
</dbReference>
<name>A0AB94IWX2_9BACT</name>
<feature type="domain" description="FeoB-type G" evidence="17">
    <location>
        <begin position="9"/>
        <end position="171"/>
    </location>
</feature>
<dbReference type="SUPFAM" id="SSF52540">
    <property type="entry name" value="P-loop containing nucleoside triphosphate hydrolases"/>
    <property type="match status" value="1"/>
</dbReference>
<evidence type="ECO:0000256" key="9">
    <source>
        <dbReference type="ARBA" id="ARBA00023065"/>
    </source>
</evidence>
<feature type="binding site" evidence="15">
    <location>
        <position position="28"/>
    </location>
    <ligand>
        <name>Mg(2+)</name>
        <dbReference type="ChEBI" id="CHEBI:18420"/>
        <label>2</label>
    </ligand>
</feature>
<evidence type="ECO:0000256" key="2">
    <source>
        <dbReference type="ARBA" id="ARBA00022448"/>
    </source>
</evidence>
<feature type="binding site" evidence="14">
    <location>
        <begin position="122"/>
        <end position="125"/>
    </location>
    <ligand>
        <name>GTP</name>
        <dbReference type="ChEBI" id="CHEBI:37565"/>
        <label>1</label>
    </ligand>
</feature>
<evidence type="ECO:0000256" key="12">
    <source>
        <dbReference type="ARBA" id="ARBA00031200"/>
    </source>
</evidence>
<dbReference type="Pfam" id="PF07664">
    <property type="entry name" value="FeoB_C"/>
    <property type="match status" value="1"/>
</dbReference>
<dbReference type="NCBIfam" id="TIGR00437">
    <property type="entry name" value="feoB"/>
    <property type="match status" value="1"/>
</dbReference>
<keyword evidence="19" id="KW-1185">Reference proteome</keyword>
<dbReference type="InterPro" id="IPR027417">
    <property type="entry name" value="P-loop_NTPase"/>
</dbReference>
<reference evidence="18 19" key="2">
    <citation type="submission" date="2010-03" db="EMBL/GenBank/DDBJ databases">
        <authorList>
            <person name="Pajon A."/>
        </authorList>
    </citation>
    <scope>NUCLEOTIDE SEQUENCE [LARGE SCALE GENOMIC DNA]</scope>
    <source>
        <strain evidence="18 19">SGP1</strain>
    </source>
</reference>
<evidence type="ECO:0000256" key="3">
    <source>
        <dbReference type="ARBA" id="ARBA00022475"/>
    </source>
</evidence>
<keyword evidence="7 16" id="KW-1133">Transmembrane helix</keyword>
<organism evidence="18 19">
    <name type="scientific">Fretibacterium fastidiosum</name>
    <dbReference type="NCBI Taxonomy" id="651822"/>
    <lineage>
        <taxon>Bacteria</taxon>
        <taxon>Thermotogati</taxon>
        <taxon>Synergistota</taxon>
        <taxon>Synergistia</taxon>
        <taxon>Synergistales</taxon>
        <taxon>Aminobacteriaceae</taxon>
        <taxon>Fretibacterium</taxon>
    </lineage>
</organism>
<evidence type="ECO:0000256" key="8">
    <source>
        <dbReference type="ARBA" id="ARBA00023004"/>
    </source>
</evidence>
<dbReference type="InterPro" id="IPR003373">
    <property type="entry name" value="Fe2_transport_prot-B"/>
</dbReference>
<evidence type="ECO:0000313" key="18">
    <source>
        <dbReference type="EMBL" id="CBL28280.1"/>
    </source>
</evidence>
<evidence type="ECO:0000256" key="6">
    <source>
        <dbReference type="ARBA" id="ARBA00022741"/>
    </source>
</evidence>
<dbReference type="PANTHER" id="PTHR43185">
    <property type="entry name" value="FERROUS IRON TRANSPORT PROTEIN B"/>
    <property type="match status" value="1"/>
</dbReference>
<reference evidence="19" key="1">
    <citation type="submission" date="2010-03" db="EMBL/GenBank/DDBJ databases">
        <title>The genome sequence of Synergistetes sp. SGP1.</title>
        <authorList>
            <consortium name="metaHIT consortium -- http://www.metahit.eu/"/>
            <person name="Pajon A."/>
            <person name="Turner K."/>
            <person name="Parkhill J."/>
            <person name="Wade W."/>
            <person name="Vartoukian S."/>
        </authorList>
    </citation>
    <scope>NUCLEOTIDE SEQUENCE [LARGE SCALE GENOMIC DNA]</scope>
    <source>
        <strain evidence="19">SGP1</strain>
    </source>
</reference>